<feature type="non-terminal residue" evidence="1">
    <location>
        <position position="121"/>
    </location>
</feature>
<dbReference type="AlphaFoldDB" id="A0AAV1R1Z3"/>
<gene>
    <name evidence="1" type="ORF">DCAF_LOCUS5750</name>
</gene>
<accession>A0AAV1R1Z3</accession>
<proteinExistence type="predicted"/>
<sequence length="121" mass="13825">HLTNDRHRLIVSSSPSGPLLLFVFLTVRWSSQPLIGDRRLSTTTSHEYTYNRDAHHYGPIAHYDVISPLANHHNPPSASPIEHRPLTIDPSTLRVFPSLERPSARKRCVHLEPRVSRRPSK</sequence>
<evidence type="ECO:0000313" key="1">
    <source>
        <dbReference type="EMBL" id="CAK7328031.1"/>
    </source>
</evidence>
<reference evidence="1 2" key="1">
    <citation type="submission" date="2024-01" db="EMBL/GenBank/DDBJ databases">
        <authorList>
            <person name="Waweru B."/>
        </authorList>
    </citation>
    <scope>NUCLEOTIDE SEQUENCE [LARGE SCALE GENOMIC DNA]</scope>
</reference>
<evidence type="ECO:0000313" key="2">
    <source>
        <dbReference type="Proteomes" id="UP001314170"/>
    </source>
</evidence>
<comment type="caution">
    <text evidence="1">The sequence shown here is derived from an EMBL/GenBank/DDBJ whole genome shotgun (WGS) entry which is preliminary data.</text>
</comment>
<dbReference type="Proteomes" id="UP001314170">
    <property type="component" value="Unassembled WGS sequence"/>
</dbReference>
<name>A0AAV1R1Z3_9ROSI</name>
<protein>
    <submittedName>
        <fullName evidence="1">Uncharacterized protein</fullName>
    </submittedName>
</protein>
<feature type="non-terminal residue" evidence="1">
    <location>
        <position position="1"/>
    </location>
</feature>
<organism evidence="1 2">
    <name type="scientific">Dovyalis caffra</name>
    <dbReference type="NCBI Taxonomy" id="77055"/>
    <lineage>
        <taxon>Eukaryota</taxon>
        <taxon>Viridiplantae</taxon>
        <taxon>Streptophyta</taxon>
        <taxon>Embryophyta</taxon>
        <taxon>Tracheophyta</taxon>
        <taxon>Spermatophyta</taxon>
        <taxon>Magnoliopsida</taxon>
        <taxon>eudicotyledons</taxon>
        <taxon>Gunneridae</taxon>
        <taxon>Pentapetalae</taxon>
        <taxon>rosids</taxon>
        <taxon>fabids</taxon>
        <taxon>Malpighiales</taxon>
        <taxon>Salicaceae</taxon>
        <taxon>Flacourtieae</taxon>
        <taxon>Dovyalis</taxon>
    </lineage>
</organism>
<dbReference type="EMBL" id="CAWUPB010000892">
    <property type="protein sequence ID" value="CAK7328031.1"/>
    <property type="molecule type" value="Genomic_DNA"/>
</dbReference>
<keyword evidence="2" id="KW-1185">Reference proteome</keyword>